<name>K5UJ13_PHACS</name>
<evidence type="ECO:0000256" key="3">
    <source>
        <dbReference type="ARBA" id="ARBA00022776"/>
    </source>
</evidence>
<dbReference type="EMBL" id="JH930480">
    <property type="protein sequence ID" value="EKM49546.1"/>
    <property type="molecule type" value="Genomic_DNA"/>
</dbReference>
<reference evidence="8 9" key="1">
    <citation type="journal article" date="2012" name="BMC Genomics">
        <title>Comparative genomics of the white-rot fungi, Phanerochaete carnosa and P. chrysosporium, to elucidate the genetic basis of the distinct wood types they colonize.</title>
        <authorList>
            <person name="Suzuki H."/>
            <person name="MacDonald J."/>
            <person name="Syed K."/>
            <person name="Salamov A."/>
            <person name="Hori C."/>
            <person name="Aerts A."/>
            <person name="Henrissat B."/>
            <person name="Wiebenga A."/>
            <person name="vanKuyk P.A."/>
            <person name="Barry K."/>
            <person name="Lindquist E."/>
            <person name="LaButti K."/>
            <person name="Lapidus A."/>
            <person name="Lucas S."/>
            <person name="Coutinho P."/>
            <person name="Gong Y."/>
            <person name="Samejima M."/>
            <person name="Mahadevan R."/>
            <person name="Abou-Zaid M."/>
            <person name="de Vries R.P."/>
            <person name="Igarashi K."/>
            <person name="Yadav J.S."/>
            <person name="Grigoriev I.V."/>
            <person name="Master E.R."/>
        </authorList>
    </citation>
    <scope>NUCLEOTIDE SEQUENCE [LARGE SCALE GENOMIC DNA]</scope>
    <source>
        <strain evidence="8 9">HHB-10118-sp</strain>
    </source>
</reference>
<dbReference type="PANTHER" id="PTHR45957:SF1">
    <property type="entry name" value="ANAPHASE-PROMOTING COMPLEX SUBUNIT 2"/>
    <property type="match status" value="1"/>
</dbReference>
<dbReference type="Gene3D" id="3.30.230.130">
    <property type="entry name" value="Cullin, Chain C, Domain 2"/>
    <property type="match status" value="1"/>
</dbReference>
<evidence type="ECO:0000256" key="2">
    <source>
        <dbReference type="ARBA" id="ARBA00022618"/>
    </source>
</evidence>
<evidence type="ECO:0000313" key="9">
    <source>
        <dbReference type="Proteomes" id="UP000008370"/>
    </source>
</evidence>
<dbReference type="InterPro" id="IPR016158">
    <property type="entry name" value="Cullin_homology"/>
</dbReference>
<dbReference type="InterPro" id="IPR036317">
    <property type="entry name" value="Cullin_homology_sf"/>
</dbReference>
<accession>K5UJ13</accession>
<comment type="similarity">
    <text evidence="6">Belongs to the cullin family.</text>
</comment>
<dbReference type="GO" id="GO:0051301">
    <property type="term" value="P:cell division"/>
    <property type="evidence" value="ECO:0007669"/>
    <property type="project" value="UniProtKB-KW"/>
</dbReference>
<dbReference type="GO" id="GO:0005680">
    <property type="term" value="C:anaphase-promoting complex"/>
    <property type="evidence" value="ECO:0007669"/>
    <property type="project" value="TreeGrafter"/>
</dbReference>
<evidence type="ECO:0000313" key="8">
    <source>
        <dbReference type="EMBL" id="EKM49546.1"/>
    </source>
</evidence>
<dbReference type="InterPro" id="IPR036390">
    <property type="entry name" value="WH_DNA-bd_sf"/>
</dbReference>
<dbReference type="GO" id="GO:0070979">
    <property type="term" value="P:protein K11-linked ubiquitination"/>
    <property type="evidence" value="ECO:0007669"/>
    <property type="project" value="TreeGrafter"/>
</dbReference>
<keyword evidence="4" id="KW-0833">Ubl conjugation pathway</keyword>
<feature type="domain" description="Cullin family profile" evidence="7">
    <location>
        <begin position="464"/>
        <end position="634"/>
    </location>
</feature>
<evidence type="ECO:0000256" key="4">
    <source>
        <dbReference type="ARBA" id="ARBA00022786"/>
    </source>
</evidence>
<keyword evidence="9" id="KW-1185">Reference proteome</keyword>
<dbReference type="STRING" id="650164.K5UJ13"/>
<evidence type="ECO:0000256" key="5">
    <source>
        <dbReference type="ARBA" id="ARBA00023306"/>
    </source>
</evidence>
<dbReference type="AlphaFoldDB" id="K5UJ13"/>
<dbReference type="SMART" id="SM00182">
    <property type="entry name" value="CULLIN"/>
    <property type="match status" value="1"/>
</dbReference>
<dbReference type="GO" id="GO:0007091">
    <property type="term" value="P:metaphase/anaphase transition of mitotic cell cycle"/>
    <property type="evidence" value="ECO:0007669"/>
    <property type="project" value="TreeGrafter"/>
</dbReference>
<dbReference type="GO" id="GO:0031625">
    <property type="term" value="F:ubiquitin protein ligase binding"/>
    <property type="evidence" value="ECO:0007669"/>
    <property type="project" value="InterPro"/>
</dbReference>
<evidence type="ECO:0000259" key="7">
    <source>
        <dbReference type="PROSITE" id="PS50069"/>
    </source>
</evidence>
<sequence>MATSTLCNQVAEKWQRSFAKLNREKEGITGLLEFTRAWLTASDQLRPRDKSGLAVKPPYDKTKLRECFEIIRSCNLHAVFLDDYLDAVGRHLPAITSDIEFYMKMYEVHITYPLPTFASWLRLIQREPKVEHIAMLINIAARWQRAWAPLPEMGASAISAFTCTFQTHLYSILPPSFTEGFRDLIAATFDFKSIESAPDWLPLRFPCTPGVPRPDFTLWIVMQELGLIERYETLILSVCYERIEKHISETCGKVWDRQVLQEMRDWMSREVVTWLTMPYARDARSAEHAAMLMKGVGSRLDYHVCKTLADLRTLEIFDIIIDYPDSRPALDDLKECLQRVDQRSQLVQSLRKANRRRLLHPGADTKLILTQYVSIIRCLRIIDPQGVLLFKVADPIRRYLRDRPDTIRCIVASLVGDGESGESGDSLVDENEPIQPINQTQLEDYTDPNWEPEPIDAGPGNDIISTLISIYDSQELFVKELQILLAQRLLAIKDGNFDRERRNIEILKIRFGEAALQVCEVMLRDMTDSKRMDQHIQQQTASDLHPTVISRHFWPPLQTNTFTMSGQFRKIQEDYANEFHVFKPDKKLVWMSHLGSINLEVELDDRTVEAEVPPLEAALIELFSEQDEWTVADLIVNVGSIERSNAVKALTTWVELGVLKEDSPDHYRLLKTAEEASTRATARQPAVAVEELPPVVTVQQQQAEQMRVFWMYIEGMLKNLGQLPLDRIQQMLKFAPNYDRNIDQLAAFMEAARREGLVTVTNGLWKLQSK</sequence>
<dbReference type="InterPro" id="IPR044554">
    <property type="entry name" value="ANAPC2"/>
</dbReference>
<protein>
    <recommendedName>
        <fullName evidence="1">Anaphase-promoting complex subunit 2</fullName>
    </recommendedName>
</protein>
<evidence type="ECO:0000256" key="1">
    <source>
        <dbReference type="ARBA" id="ARBA00016068"/>
    </source>
</evidence>
<dbReference type="SUPFAM" id="SSF46785">
    <property type="entry name" value="Winged helix' DNA-binding domain"/>
    <property type="match status" value="1"/>
</dbReference>
<gene>
    <name evidence="8" type="ORF">PHACADRAFT_214108</name>
</gene>
<dbReference type="InterPro" id="IPR036388">
    <property type="entry name" value="WH-like_DNA-bd_sf"/>
</dbReference>
<keyword evidence="3" id="KW-0498">Mitosis</keyword>
<organism evidence="8 9">
    <name type="scientific">Phanerochaete carnosa (strain HHB-10118-sp)</name>
    <name type="common">White-rot fungus</name>
    <name type="synonym">Peniophora carnosa</name>
    <dbReference type="NCBI Taxonomy" id="650164"/>
    <lineage>
        <taxon>Eukaryota</taxon>
        <taxon>Fungi</taxon>
        <taxon>Dikarya</taxon>
        <taxon>Basidiomycota</taxon>
        <taxon>Agaricomycotina</taxon>
        <taxon>Agaricomycetes</taxon>
        <taxon>Polyporales</taxon>
        <taxon>Phanerochaetaceae</taxon>
        <taxon>Phanerochaete</taxon>
    </lineage>
</organism>
<dbReference type="PROSITE" id="PS50069">
    <property type="entry name" value="CULLIN_2"/>
    <property type="match status" value="1"/>
</dbReference>
<dbReference type="FunCoup" id="K5UJ13">
    <property type="interactions" value="422"/>
</dbReference>
<dbReference type="GO" id="GO:0006511">
    <property type="term" value="P:ubiquitin-dependent protein catabolic process"/>
    <property type="evidence" value="ECO:0007669"/>
    <property type="project" value="InterPro"/>
</dbReference>
<dbReference type="Pfam" id="PF08672">
    <property type="entry name" value="ANAPC2"/>
    <property type="match status" value="1"/>
</dbReference>
<dbReference type="InterPro" id="IPR014786">
    <property type="entry name" value="ANAPC2_C"/>
</dbReference>
<dbReference type="InterPro" id="IPR057975">
    <property type="entry name" value="TPR_ANAPC2"/>
</dbReference>
<keyword evidence="5" id="KW-0131">Cell cycle</keyword>
<dbReference type="Gene3D" id="1.10.10.10">
    <property type="entry name" value="Winged helix-like DNA-binding domain superfamily/Winged helix DNA-binding domain"/>
    <property type="match status" value="1"/>
</dbReference>
<dbReference type="GeneID" id="18913463"/>
<keyword evidence="2" id="KW-0132">Cell division</keyword>
<dbReference type="SUPFAM" id="SSF75632">
    <property type="entry name" value="Cullin homology domain"/>
    <property type="match status" value="1"/>
</dbReference>
<dbReference type="RefSeq" id="XP_007401613.1">
    <property type="nucleotide sequence ID" value="XM_007401551.1"/>
</dbReference>
<dbReference type="HOGENOM" id="CLU_007149_4_2_1"/>
<evidence type="ECO:0000256" key="6">
    <source>
        <dbReference type="PROSITE-ProRule" id="PRU00330"/>
    </source>
</evidence>
<dbReference type="PANTHER" id="PTHR45957">
    <property type="entry name" value="ANAPHASE-PROMOTING COMPLEX SUBUNIT 2"/>
    <property type="match status" value="1"/>
</dbReference>
<proteinExistence type="inferred from homology"/>
<dbReference type="InParanoid" id="K5UJ13"/>
<dbReference type="Proteomes" id="UP000008370">
    <property type="component" value="Unassembled WGS sequence"/>
</dbReference>
<dbReference type="KEGG" id="pco:PHACADRAFT_214108"/>
<dbReference type="Pfam" id="PF25773">
    <property type="entry name" value="TPR_ANAPC2"/>
    <property type="match status" value="1"/>
</dbReference>
<dbReference type="SMART" id="SM01013">
    <property type="entry name" value="APC2"/>
    <property type="match status" value="1"/>
</dbReference>
<dbReference type="Gene3D" id="1.20.1310.10">
    <property type="entry name" value="Cullin Repeats"/>
    <property type="match status" value="1"/>
</dbReference>
<dbReference type="OrthoDB" id="5581181at2759"/>